<gene>
    <name evidence="7" type="ORF">HLB29_01335</name>
</gene>
<dbReference type="Gene3D" id="3.40.50.720">
    <property type="entry name" value="NAD(P)-binding Rossmann-like Domain"/>
    <property type="match status" value="1"/>
</dbReference>
<accession>A0ABR6TIT1</accession>
<evidence type="ECO:0000256" key="5">
    <source>
        <dbReference type="ARBA" id="ARBA00023244"/>
    </source>
</evidence>
<evidence type="ECO:0000256" key="1">
    <source>
        <dbReference type="ARBA" id="ARBA00005010"/>
    </source>
</evidence>
<dbReference type="EC" id="1.3.1.76" evidence="2"/>
<keyword evidence="4" id="KW-0520">NAD</keyword>
<keyword evidence="8" id="KW-1185">Reference proteome</keyword>
<evidence type="ECO:0000256" key="4">
    <source>
        <dbReference type="ARBA" id="ARBA00023027"/>
    </source>
</evidence>
<dbReference type="PANTHER" id="PTHR35330:SF1">
    <property type="entry name" value="SIROHEME BIOSYNTHESIS PROTEIN MET8"/>
    <property type="match status" value="1"/>
</dbReference>
<dbReference type="InterPro" id="IPR006367">
    <property type="entry name" value="Sirohaem_synthase_N"/>
</dbReference>
<keyword evidence="5" id="KW-0627">Porphyrin biosynthesis</keyword>
<dbReference type="InterPro" id="IPR028161">
    <property type="entry name" value="Met8-like"/>
</dbReference>
<comment type="pathway">
    <text evidence="1">Porphyrin-containing compound metabolism; siroheme biosynthesis; sirohydrochlorin from precorrin-2: step 1/1.</text>
</comment>
<evidence type="ECO:0000313" key="7">
    <source>
        <dbReference type="EMBL" id="MBC2575326.1"/>
    </source>
</evidence>
<comment type="catalytic activity">
    <reaction evidence="6">
        <text>precorrin-2 + NAD(+) = sirohydrochlorin + NADH + 2 H(+)</text>
        <dbReference type="Rhea" id="RHEA:15613"/>
        <dbReference type="ChEBI" id="CHEBI:15378"/>
        <dbReference type="ChEBI" id="CHEBI:57540"/>
        <dbReference type="ChEBI" id="CHEBI:57945"/>
        <dbReference type="ChEBI" id="CHEBI:58351"/>
        <dbReference type="ChEBI" id="CHEBI:58827"/>
        <dbReference type="EC" id="1.3.1.76"/>
    </reaction>
</comment>
<evidence type="ECO:0000256" key="6">
    <source>
        <dbReference type="ARBA" id="ARBA00047561"/>
    </source>
</evidence>
<organism evidence="7 8">
    <name type="scientific">Peptostreptococcus canis</name>
    <dbReference type="NCBI Taxonomy" id="1159213"/>
    <lineage>
        <taxon>Bacteria</taxon>
        <taxon>Bacillati</taxon>
        <taxon>Bacillota</taxon>
        <taxon>Clostridia</taxon>
        <taxon>Peptostreptococcales</taxon>
        <taxon>Peptostreptococcaceae</taxon>
        <taxon>Peptostreptococcus</taxon>
    </lineage>
</organism>
<dbReference type="EMBL" id="JABGBW010000001">
    <property type="protein sequence ID" value="MBC2575326.1"/>
    <property type="molecule type" value="Genomic_DNA"/>
</dbReference>
<name>A0ABR6TIT1_9FIRM</name>
<proteinExistence type="predicted"/>
<dbReference type="SUPFAM" id="SSF51735">
    <property type="entry name" value="NAD(P)-binding Rossmann-fold domains"/>
    <property type="match status" value="1"/>
</dbReference>
<evidence type="ECO:0000256" key="3">
    <source>
        <dbReference type="ARBA" id="ARBA00023002"/>
    </source>
</evidence>
<sequence length="152" mass="17601">MFYPIMVDLEKLNILVIGGGKISYRKVYSMIGYVEKIIIISPEFIDDFLELEKKFEGVILIKKKVEYVDIDNMDLVFAATDNTELNSSISEYCKNKKILINSVDNHKNSNFINMAFFETKYDSNDIIVSVSCLGKNPAILKRIKNKLKYFFE</sequence>
<dbReference type="PANTHER" id="PTHR35330">
    <property type="entry name" value="SIROHEME BIOSYNTHESIS PROTEIN MET8"/>
    <property type="match status" value="1"/>
</dbReference>
<reference evidence="7 8" key="1">
    <citation type="submission" date="2020-05" db="EMBL/GenBank/DDBJ databases">
        <title>Draft genome of xy-202 and genomic insight in genome of the genus Peptostreptococcus.</title>
        <authorList>
            <person name="Zhang Z."/>
        </authorList>
    </citation>
    <scope>NUCLEOTIDE SEQUENCE [LARGE SCALE GENOMIC DNA]</scope>
    <source>
        <strain evidence="7 8">DSM 27025</strain>
    </source>
</reference>
<evidence type="ECO:0000313" key="8">
    <source>
        <dbReference type="Proteomes" id="UP000713904"/>
    </source>
</evidence>
<comment type="caution">
    <text evidence="7">The sequence shown here is derived from an EMBL/GenBank/DDBJ whole genome shotgun (WGS) entry which is preliminary data.</text>
</comment>
<dbReference type="Proteomes" id="UP000713904">
    <property type="component" value="Unassembled WGS sequence"/>
</dbReference>
<keyword evidence="3" id="KW-0560">Oxidoreductase</keyword>
<dbReference type="InterPro" id="IPR036291">
    <property type="entry name" value="NAD(P)-bd_dom_sf"/>
</dbReference>
<dbReference type="NCBIfam" id="TIGR01470">
    <property type="entry name" value="cysG_Nterm"/>
    <property type="match status" value="1"/>
</dbReference>
<evidence type="ECO:0000256" key="2">
    <source>
        <dbReference type="ARBA" id="ARBA00012400"/>
    </source>
</evidence>
<dbReference type="RefSeq" id="WP_185623359.1">
    <property type="nucleotide sequence ID" value="NZ_JABGBW010000001.1"/>
</dbReference>
<dbReference type="Pfam" id="PF13241">
    <property type="entry name" value="NAD_binding_7"/>
    <property type="match status" value="1"/>
</dbReference>
<protein>
    <recommendedName>
        <fullName evidence="2">precorrin-2 dehydrogenase</fullName>
        <ecNumber evidence="2">1.3.1.76</ecNumber>
    </recommendedName>
</protein>